<evidence type="ECO:0000313" key="6">
    <source>
        <dbReference type="Proteomes" id="UP000316614"/>
    </source>
</evidence>
<dbReference type="PANTHER" id="PTHR30349:SF64">
    <property type="entry name" value="PROPHAGE INTEGRASE INTD-RELATED"/>
    <property type="match status" value="1"/>
</dbReference>
<proteinExistence type="inferred from homology"/>
<gene>
    <name evidence="5" type="ORF">FKX85_01725</name>
</gene>
<dbReference type="PANTHER" id="PTHR30349">
    <property type="entry name" value="PHAGE INTEGRASE-RELATED"/>
    <property type="match status" value="1"/>
</dbReference>
<dbReference type="Proteomes" id="UP000316614">
    <property type="component" value="Chromosome"/>
</dbReference>
<dbReference type="PROSITE" id="PS51898">
    <property type="entry name" value="TYR_RECOMBINASE"/>
    <property type="match status" value="1"/>
</dbReference>
<dbReference type="SUPFAM" id="SSF56349">
    <property type="entry name" value="DNA breaking-rejoining enzymes"/>
    <property type="match status" value="1"/>
</dbReference>
<dbReference type="RefSeq" id="WP_141613095.1">
    <property type="nucleotide sequence ID" value="NZ_CP041253.1"/>
</dbReference>
<dbReference type="EMBL" id="CP041253">
    <property type="protein sequence ID" value="QDH77831.1"/>
    <property type="molecule type" value="Genomic_DNA"/>
</dbReference>
<dbReference type="AlphaFoldDB" id="A0A514CDD7"/>
<evidence type="ECO:0000259" key="4">
    <source>
        <dbReference type="PROSITE" id="PS51898"/>
    </source>
</evidence>
<dbReference type="InterPro" id="IPR011010">
    <property type="entry name" value="DNA_brk_join_enz"/>
</dbReference>
<protein>
    <submittedName>
        <fullName evidence="5">Site-specific integrase</fullName>
    </submittedName>
</protein>
<keyword evidence="6" id="KW-1185">Reference proteome</keyword>
<evidence type="ECO:0000313" key="5">
    <source>
        <dbReference type="EMBL" id="QDH77831.1"/>
    </source>
</evidence>
<comment type="similarity">
    <text evidence="1">Belongs to the 'phage' integrase family.</text>
</comment>
<sequence>MASIKYRLKSKLDKPVPVYVTISIKRGDAYYCKTGFFIHPRNWSSAKGYPKQNDEANKQMVKQLRVLEAFLMDRINEVQAAGASFSREFFDQQIDRCFNREESDDSDLFICHLDYIIQNAPSRKIKGRSKVGLSENTIKNYQTFKNILQEYEKVLKKPVRFMEIDLAFAERFKSWLFQTKKYSINNTGKCISLLKSIAKDAEKIGIKVNPKIHLIESLSESNEERNIVTLTFDDLEAIRKTKLEREALINARKWLLIGCEIGQRVGDLLQLTEKMIRDTGECRVFDVKQQKTGKVIPVPLTKEVERVLEEGFPHRISQAKFNEYIKEIGKTAELDEILEGKKFNKETKRKEPGKYPKHELITSHTCRRSFATNYYEKVPTTVLMGITGHSKESTFLSYINKPKDMDENAKMFLRYISAAQVSP</sequence>
<organism evidence="5 6">
    <name type="scientific">Echinicola soli</name>
    <dbReference type="NCBI Taxonomy" id="2591634"/>
    <lineage>
        <taxon>Bacteria</taxon>
        <taxon>Pseudomonadati</taxon>
        <taxon>Bacteroidota</taxon>
        <taxon>Cytophagia</taxon>
        <taxon>Cytophagales</taxon>
        <taxon>Cyclobacteriaceae</taxon>
        <taxon>Echinicola</taxon>
    </lineage>
</organism>
<keyword evidence="2" id="KW-0238">DNA-binding</keyword>
<dbReference type="Pfam" id="PF13102">
    <property type="entry name" value="Phage_int_SAM_5"/>
    <property type="match status" value="1"/>
</dbReference>
<dbReference type="InterPro" id="IPR013762">
    <property type="entry name" value="Integrase-like_cat_sf"/>
</dbReference>
<dbReference type="InterPro" id="IPR025269">
    <property type="entry name" value="SAM-like_dom"/>
</dbReference>
<dbReference type="InterPro" id="IPR010998">
    <property type="entry name" value="Integrase_recombinase_N"/>
</dbReference>
<dbReference type="KEGG" id="echi:FKX85_01725"/>
<keyword evidence="3" id="KW-0233">DNA recombination</keyword>
<reference evidence="5 6" key="1">
    <citation type="submission" date="2019-06" db="EMBL/GenBank/DDBJ databases">
        <title>Echinicola alkalisoli sp. nov. isolated from saline soil.</title>
        <authorList>
            <person name="Sun J.-Q."/>
            <person name="Xu L."/>
        </authorList>
    </citation>
    <scope>NUCLEOTIDE SEQUENCE [LARGE SCALE GENOMIC DNA]</scope>
    <source>
        <strain evidence="5 6">LN3S3</strain>
    </source>
</reference>
<dbReference type="GO" id="GO:0006310">
    <property type="term" value="P:DNA recombination"/>
    <property type="evidence" value="ECO:0007669"/>
    <property type="project" value="UniProtKB-KW"/>
</dbReference>
<dbReference type="Gene3D" id="1.10.443.10">
    <property type="entry name" value="Intergrase catalytic core"/>
    <property type="match status" value="1"/>
</dbReference>
<dbReference type="InterPro" id="IPR050090">
    <property type="entry name" value="Tyrosine_recombinase_XerCD"/>
</dbReference>
<name>A0A514CDD7_9BACT</name>
<evidence type="ECO:0000256" key="3">
    <source>
        <dbReference type="ARBA" id="ARBA00023172"/>
    </source>
</evidence>
<dbReference type="GO" id="GO:0015074">
    <property type="term" value="P:DNA integration"/>
    <property type="evidence" value="ECO:0007669"/>
    <property type="project" value="InterPro"/>
</dbReference>
<dbReference type="InterPro" id="IPR002104">
    <property type="entry name" value="Integrase_catalytic"/>
</dbReference>
<accession>A0A514CDD7</accession>
<feature type="domain" description="Tyr recombinase" evidence="4">
    <location>
        <begin position="225"/>
        <end position="413"/>
    </location>
</feature>
<dbReference type="Pfam" id="PF00589">
    <property type="entry name" value="Phage_integrase"/>
    <property type="match status" value="1"/>
</dbReference>
<dbReference type="Gene3D" id="1.10.150.130">
    <property type="match status" value="1"/>
</dbReference>
<dbReference type="OrthoDB" id="9806835at2"/>
<evidence type="ECO:0000256" key="1">
    <source>
        <dbReference type="ARBA" id="ARBA00008857"/>
    </source>
</evidence>
<dbReference type="GO" id="GO:0003677">
    <property type="term" value="F:DNA binding"/>
    <property type="evidence" value="ECO:0007669"/>
    <property type="project" value="UniProtKB-KW"/>
</dbReference>
<evidence type="ECO:0000256" key="2">
    <source>
        <dbReference type="ARBA" id="ARBA00023125"/>
    </source>
</evidence>